<dbReference type="Pfam" id="PF22752">
    <property type="entry name" value="DUF488-N3i"/>
    <property type="match status" value="1"/>
</dbReference>
<sequence length="139" mass="15608">MPAPKVRCVRVRRVYDDPTGDDGARVLVDRLWPRGLPKGEARLDEWARDVAPSGELRRWYGHRPELFGEFRDRYEAELAEPARRAVLDRLRELAEAGPLTLLTSTRDVEHSNAAILAELLSGPSDRLSAPRGSGSPARR</sequence>
<keyword evidence="2" id="KW-1185">Reference proteome</keyword>
<dbReference type="EMBL" id="JAFCNB010000023">
    <property type="protein sequence ID" value="MBP2707844.1"/>
    <property type="molecule type" value="Genomic_DNA"/>
</dbReference>
<comment type="caution">
    <text evidence="1">The sequence shown here is derived from an EMBL/GenBank/DDBJ whole genome shotgun (WGS) entry which is preliminary data.</text>
</comment>
<dbReference type="PANTHER" id="PTHR36849">
    <property type="entry name" value="CYTOPLASMIC PROTEIN-RELATED"/>
    <property type="match status" value="1"/>
</dbReference>
<protein>
    <submittedName>
        <fullName evidence="1">DUF488 family protein</fullName>
    </submittedName>
</protein>
<dbReference type="Proteomes" id="UP000674234">
    <property type="component" value="Unassembled WGS sequence"/>
</dbReference>
<organism evidence="1 2">
    <name type="scientific">Microbispora oryzae</name>
    <dbReference type="NCBI Taxonomy" id="2806554"/>
    <lineage>
        <taxon>Bacteria</taxon>
        <taxon>Bacillati</taxon>
        <taxon>Actinomycetota</taxon>
        <taxon>Actinomycetes</taxon>
        <taxon>Streptosporangiales</taxon>
        <taxon>Streptosporangiaceae</taxon>
        <taxon>Microbispora</taxon>
    </lineage>
</organism>
<gene>
    <name evidence="1" type="ORF">JOL79_29100</name>
</gene>
<evidence type="ECO:0000313" key="2">
    <source>
        <dbReference type="Proteomes" id="UP000674234"/>
    </source>
</evidence>
<accession>A0A940WVV4</accession>
<reference evidence="1" key="1">
    <citation type="submission" date="2021-02" db="EMBL/GenBank/DDBJ databases">
        <title>Draft genome sequence of Microbispora sp. RL4-1S isolated from rice leaves in Thailand.</title>
        <authorList>
            <person name="Muangham S."/>
            <person name="Duangmal K."/>
        </authorList>
    </citation>
    <scope>NUCLEOTIDE SEQUENCE</scope>
    <source>
        <strain evidence="1">RL4-1S</strain>
    </source>
</reference>
<dbReference type="AlphaFoldDB" id="A0A940WVV4"/>
<name>A0A940WVV4_9ACTN</name>
<dbReference type="PANTHER" id="PTHR36849:SF1">
    <property type="entry name" value="CYTOPLASMIC PROTEIN"/>
    <property type="match status" value="1"/>
</dbReference>
<evidence type="ECO:0000313" key="1">
    <source>
        <dbReference type="EMBL" id="MBP2707844.1"/>
    </source>
</evidence>
<proteinExistence type="predicted"/>
<dbReference type="InterPro" id="IPR052552">
    <property type="entry name" value="YeaO-like"/>
</dbReference>